<dbReference type="RefSeq" id="WP_143050071.1">
    <property type="nucleotide sequence ID" value="NZ_BOND01000029.1"/>
</dbReference>
<sequence>MERLAEHPPWCERADCHTAGMHVSQPVSAGNANDLVGIEATLLRLDAHAMTLVQLALTDDDVTTVITVSGAQAEMLNQVLGKLLSA</sequence>
<organism evidence="1 2">
    <name type="scientific">Asanoa ishikariensis</name>
    <dbReference type="NCBI Taxonomy" id="137265"/>
    <lineage>
        <taxon>Bacteria</taxon>
        <taxon>Bacillati</taxon>
        <taxon>Actinomycetota</taxon>
        <taxon>Actinomycetes</taxon>
        <taxon>Micromonosporales</taxon>
        <taxon>Micromonosporaceae</taxon>
        <taxon>Asanoa</taxon>
    </lineage>
</organism>
<dbReference type="AlphaFoldDB" id="A0A1H3US53"/>
<dbReference type="Proteomes" id="UP000199632">
    <property type="component" value="Unassembled WGS sequence"/>
</dbReference>
<name>A0A1H3US53_9ACTN</name>
<dbReference type="OrthoDB" id="9892284at2"/>
<accession>A0A1H3US53</accession>
<dbReference type="EMBL" id="FNQB01000005">
    <property type="protein sequence ID" value="SDZ64725.1"/>
    <property type="molecule type" value="Genomic_DNA"/>
</dbReference>
<evidence type="ECO:0000313" key="2">
    <source>
        <dbReference type="Proteomes" id="UP000199632"/>
    </source>
</evidence>
<keyword evidence="2" id="KW-1185">Reference proteome</keyword>
<protein>
    <submittedName>
        <fullName evidence="1">Uncharacterized protein</fullName>
    </submittedName>
</protein>
<evidence type="ECO:0000313" key="1">
    <source>
        <dbReference type="EMBL" id="SDZ64725.1"/>
    </source>
</evidence>
<gene>
    <name evidence="1" type="ORF">SAMN05421684_7820</name>
</gene>
<reference evidence="2" key="1">
    <citation type="submission" date="2016-10" db="EMBL/GenBank/DDBJ databases">
        <authorList>
            <person name="Varghese N."/>
            <person name="Submissions S."/>
        </authorList>
    </citation>
    <scope>NUCLEOTIDE SEQUENCE [LARGE SCALE GENOMIC DNA]</scope>
    <source>
        <strain evidence="2">DSM 44718</strain>
    </source>
</reference>
<proteinExistence type="predicted"/>